<reference evidence="2" key="1">
    <citation type="submission" date="2021-12" db="EMBL/GenBank/DDBJ databases">
        <authorList>
            <person name="Ulrich A."/>
        </authorList>
    </citation>
    <scope>NUCLEOTIDE SEQUENCE</scope>
    <source>
        <strain evidence="2">A1P009</strain>
    </source>
</reference>
<keyword evidence="1" id="KW-0472">Membrane</keyword>
<proteinExistence type="predicted"/>
<name>A0ABS8UGV9_9GAMM</name>
<dbReference type="Proteomes" id="UP001430360">
    <property type="component" value="Unassembled WGS sequence"/>
</dbReference>
<evidence type="ECO:0000313" key="2">
    <source>
        <dbReference type="EMBL" id="MCD9098294.1"/>
    </source>
</evidence>
<keyword evidence="3" id="KW-1185">Reference proteome</keyword>
<dbReference type="RefSeq" id="WP_232137555.1">
    <property type="nucleotide sequence ID" value="NZ_CP089507.1"/>
</dbReference>
<dbReference type="EMBL" id="JAJQKU010000005">
    <property type="protein sequence ID" value="MCD9098294.1"/>
    <property type="molecule type" value="Genomic_DNA"/>
</dbReference>
<evidence type="ECO:0000256" key="1">
    <source>
        <dbReference type="SAM" id="Phobius"/>
    </source>
</evidence>
<reference evidence="2" key="2">
    <citation type="journal article" date="2022" name="Syst. Appl. Microbiol.">
        <title>Physiological and genomic characterisation of Luteimonas fraxinea sp. nov., a bacterial species associated with trees tolerant to ash dieback.</title>
        <authorList>
            <person name="Ulrich K."/>
            <person name="Becker R."/>
            <person name="Behrendt U."/>
            <person name="Kube M."/>
            <person name="Schneck V."/>
            <person name="Ulrich A."/>
        </authorList>
    </citation>
    <scope>NUCLEOTIDE SEQUENCE</scope>
    <source>
        <strain evidence="2">A1P009</strain>
    </source>
</reference>
<protein>
    <submittedName>
        <fullName evidence="2">Uncharacterized protein</fullName>
    </submittedName>
</protein>
<comment type="caution">
    <text evidence="2">The sequence shown here is derived from an EMBL/GenBank/DDBJ whole genome shotgun (WGS) entry which is preliminary data.</text>
</comment>
<feature type="transmembrane region" description="Helical" evidence="1">
    <location>
        <begin position="21"/>
        <end position="41"/>
    </location>
</feature>
<keyword evidence="1" id="KW-0812">Transmembrane</keyword>
<sequence length="50" mass="5497">MTQRNNHRQIATAARLRVRDVRLPVALTSAILLVLVLLITVRNGAGMGFV</sequence>
<evidence type="ECO:0000313" key="3">
    <source>
        <dbReference type="Proteomes" id="UP001430360"/>
    </source>
</evidence>
<organism evidence="2 3">
    <name type="scientific">Luteimonas fraxinea</name>
    <dbReference type="NCBI Taxonomy" id="2901869"/>
    <lineage>
        <taxon>Bacteria</taxon>
        <taxon>Pseudomonadati</taxon>
        <taxon>Pseudomonadota</taxon>
        <taxon>Gammaproteobacteria</taxon>
        <taxon>Lysobacterales</taxon>
        <taxon>Lysobacteraceae</taxon>
        <taxon>Luteimonas</taxon>
    </lineage>
</organism>
<keyword evidence="1" id="KW-1133">Transmembrane helix</keyword>
<accession>A0ABS8UGV9</accession>
<gene>
    <name evidence="2" type="ORF">LTT95_15240</name>
</gene>